<accession>A0A830F0V2</accession>
<evidence type="ECO:0000313" key="2">
    <source>
        <dbReference type="EMBL" id="GGL44094.1"/>
    </source>
</evidence>
<keyword evidence="1" id="KW-0812">Transmembrane</keyword>
<keyword evidence="1" id="KW-1133">Transmembrane helix</keyword>
<evidence type="ECO:0000256" key="1">
    <source>
        <dbReference type="SAM" id="Phobius"/>
    </source>
</evidence>
<organism evidence="2 3">
    <name type="scientific">Halarchaeum grantii</name>
    <dbReference type="NCBI Taxonomy" id="1193105"/>
    <lineage>
        <taxon>Archaea</taxon>
        <taxon>Methanobacteriati</taxon>
        <taxon>Methanobacteriota</taxon>
        <taxon>Stenosarchaea group</taxon>
        <taxon>Halobacteria</taxon>
        <taxon>Halobacteriales</taxon>
        <taxon>Halobacteriaceae</taxon>
    </lineage>
</organism>
<gene>
    <name evidence="2" type="ORF">GCM10009037_29380</name>
</gene>
<feature type="transmembrane region" description="Helical" evidence="1">
    <location>
        <begin position="370"/>
        <end position="393"/>
    </location>
</feature>
<feature type="transmembrane region" description="Helical" evidence="1">
    <location>
        <begin position="7"/>
        <end position="31"/>
    </location>
</feature>
<evidence type="ECO:0008006" key="4">
    <source>
        <dbReference type="Google" id="ProtNLM"/>
    </source>
</evidence>
<protein>
    <recommendedName>
        <fullName evidence="4">CARDB domain-containing protein</fullName>
    </recommendedName>
</protein>
<dbReference type="EMBL" id="BMPF01000007">
    <property type="protein sequence ID" value="GGL44094.1"/>
    <property type="molecule type" value="Genomic_DNA"/>
</dbReference>
<keyword evidence="1" id="KW-0472">Membrane</keyword>
<proteinExistence type="predicted"/>
<dbReference type="Proteomes" id="UP000628840">
    <property type="component" value="Unassembled WGS sequence"/>
</dbReference>
<sequence length="405" mass="41777">MQRQIHGVGFVSAIIITILVGSVVIAGVGVASADVSYISISQVSVSEDEPVAGNPVTITPTILHSSAGNGGFQVTEAVLVTSDGTRLVEVNNLGTIGAGDSLKVPLRTSFEEAGEKHLTVRVRGNVVNSSGTVKSVESVEYPVYVDVSAPSDPTPEAEPQVSVNADTMVSGTSTPVRVTVSNSRDSEISDVAVHLSSAGDQIETQTKLQPILSARNMSTFVFDVTPTSPGELDLNATVEYDSGSTQVTRTVDVVPVQDDIFIDAVMTTNNGTNVIQYQVTNAGNAPIHNVLISGEGSNADLTRASFDTINASSTATTTVPTGTSASSLALNVSYTVGSQNQYITQTVQGDALDASSTGVESKSSTGLGGILNGMSLTSIGLLFGGLAAGGAVGHRHRLRSLLRKR</sequence>
<name>A0A830F0V2_9EURY</name>
<dbReference type="AlphaFoldDB" id="A0A830F0V2"/>
<keyword evidence="3" id="KW-1185">Reference proteome</keyword>
<comment type="caution">
    <text evidence="2">The sequence shown here is derived from an EMBL/GenBank/DDBJ whole genome shotgun (WGS) entry which is preliminary data.</text>
</comment>
<dbReference type="InterPro" id="IPR013783">
    <property type="entry name" value="Ig-like_fold"/>
</dbReference>
<dbReference type="Gene3D" id="2.60.40.10">
    <property type="entry name" value="Immunoglobulins"/>
    <property type="match status" value="1"/>
</dbReference>
<reference evidence="2 3" key="1">
    <citation type="journal article" date="2019" name="Int. J. Syst. Evol. Microbiol.">
        <title>The Global Catalogue of Microorganisms (GCM) 10K type strain sequencing project: providing services to taxonomists for standard genome sequencing and annotation.</title>
        <authorList>
            <consortium name="The Broad Institute Genomics Platform"/>
            <consortium name="The Broad Institute Genome Sequencing Center for Infectious Disease"/>
            <person name="Wu L."/>
            <person name="Ma J."/>
        </authorList>
    </citation>
    <scope>NUCLEOTIDE SEQUENCE [LARGE SCALE GENOMIC DNA]</scope>
    <source>
        <strain evidence="2 3">JCM 19585</strain>
    </source>
</reference>
<evidence type="ECO:0000313" key="3">
    <source>
        <dbReference type="Proteomes" id="UP000628840"/>
    </source>
</evidence>